<keyword evidence="1" id="KW-0732">Signal</keyword>
<dbReference type="OrthoDB" id="662138at2"/>
<name>A0A4R5DG03_9BACT</name>
<comment type="caution">
    <text evidence="2">The sequence shown here is derived from an EMBL/GenBank/DDBJ whole genome shotgun (WGS) entry which is preliminary data.</text>
</comment>
<evidence type="ECO:0000256" key="1">
    <source>
        <dbReference type="SAM" id="SignalP"/>
    </source>
</evidence>
<sequence length="631" mass="71333">MMKYECLFIMLLTCAAQNCLAQGRADQNIQDSIIGWWANNRFDHLKPQTDPVAKRKEAVLNEIVKWMKTSYTPVGGLGTSSRYIGSRRYGVNFLVWNVSHDKQWTEPDGRFKPIPEENTRFDISVNQLYGAFPIHFINTGREFYFTIQPDGYAVSKQVLDGRKGADARIHPNAYKYITWINEWCTVYLAPDNKLPWTPVSTGELLEKAEQGLAKVLADKRKEAAAQWPSNQKTQQESVDQFIKTDLEKYRSKIQLLKSRYSNSLHENALIRSMQPNMYSFDTDPDLFQATGFEKGLKQFYQVFKLDSASWAKANDINPLWVAVSFPFENKESGNQLYELFTSLSENINYDYIYNYFFNPESIKAKAYSAANAGELKARLEAYRHNTAGRQKTIARKQTHVSSNMVLFDDFSQESPGAKPAGWHFSSIGKAHTVSKVEGQNGNWLKLGYGNQLTSATLESLPENFNIEYDILTSGFDGRWGANITMELKGSKKGSDGLQYASFLKTSITAGNQSALEAKHDYRGEVNIELVNTPSKMDYNDKGGYFTAPQSVFTNSKRKVHVQLLKKGGSVALFLDGKELTNSLQFKTKYGKPCGDCSIPEGITYNSFTIRSFTQDADLVDCYIGNIKISSL</sequence>
<feature type="signal peptide" evidence="1">
    <location>
        <begin position="1"/>
        <end position="21"/>
    </location>
</feature>
<reference evidence="2 3" key="1">
    <citation type="submission" date="2019-03" db="EMBL/GenBank/DDBJ databases">
        <title>Dyadobacter AR-3-6 sp. nov., isolated from arctic soil.</title>
        <authorList>
            <person name="Chaudhary D.K."/>
        </authorList>
    </citation>
    <scope>NUCLEOTIDE SEQUENCE [LARGE SCALE GENOMIC DNA]</scope>
    <source>
        <strain evidence="2 3">AR-3-6</strain>
    </source>
</reference>
<dbReference type="EMBL" id="SMFL01000014">
    <property type="protein sequence ID" value="TDE10831.1"/>
    <property type="molecule type" value="Genomic_DNA"/>
</dbReference>
<dbReference type="RefSeq" id="WP_131961561.1">
    <property type="nucleotide sequence ID" value="NZ_SMFL01000014.1"/>
</dbReference>
<evidence type="ECO:0000313" key="2">
    <source>
        <dbReference type="EMBL" id="TDE10831.1"/>
    </source>
</evidence>
<dbReference type="AlphaFoldDB" id="A0A4R5DG03"/>
<keyword evidence="3" id="KW-1185">Reference proteome</keyword>
<proteinExistence type="predicted"/>
<gene>
    <name evidence="2" type="ORF">E0F88_27545</name>
</gene>
<organism evidence="2 3">
    <name type="scientific">Dyadobacter psychrotolerans</name>
    <dbReference type="NCBI Taxonomy" id="2541721"/>
    <lineage>
        <taxon>Bacteria</taxon>
        <taxon>Pseudomonadati</taxon>
        <taxon>Bacteroidota</taxon>
        <taxon>Cytophagia</taxon>
        <taxon>Cytophagales</taxon>
        <taxon>Spirosomataceae</taxon>
        <taxon>Dyadobacter</taxon>
    </lineage>
</organism>
<protein>
    <submittedName>
        <fullName evidence="2">Uncharacterized protein</fullName>
    </submittedName>
</protein>
<accession>A0A4R5DG03</accession>
<feature type="chain" id="PRO_5020526433" evidence="1">
    <location>
        <begin position="22"/>
        <end position="631"/>
    </location>
</feature>
<dbReference type="Proteomes" id="UP000294850">
    <property type="component" value="Unassembled WGS sequence"/>
</dbReference>
<evidence type="ECO:0000313" key="3">
    <source>
        <dbReference type="Proteomes" id="UP000294850"/>
    </source>
</evidence>